<gene>
    <name evidence="8" type="ORF">Agub_g2003</name>
</gene>
<accession>A0AAD3DHH9</accession>
<evidence type="ECO:0000259" key="7">
    <source>
        <dbReference type="PROSITE" id="PS50026"/>
    </source>
</evidence>
<dbReference type="InterPro" id="IPR013111">
    <property type="entry name" value="EGF_extracell"/>
</dbReference>
<organism evidence="8 9">
    <name type="scientific">Astrephomene gubernaculifera</name>
    <dbReference type="NCBI Taxonomy" id="47775"/>
    <lineage>
        <taxon>Eukaryota</taxon>
        <taxon>Viridiplantae</taxon>
        <taxon>Chlorophyta</taxon>
        <taxon>core chlorophytes</taxon>
        <taxon>Chlorophyceae</taxon>
        <taxon>CS clade</taxon>
        <taxon>Chlamydomonadales</taxon>
        <taxon>Astrephomenaceae</taxon>
        <taxon>Astrephomene</taxon>
    </lineage>
</organism>
<dbReference type="Pfam" id="PF03016">
    <property type="entry name" value="Exostosin_GT47"/>
    <property type="match status" value="1"/>
</dbReference>
<sequence>MSIASAALAISLFFATQTFGAQYRFSASSRHIWNGDLSTWGARRRLEAVRHGISDPLPGTNSSCPQGCSEHGVCNEELGRCDCPRHYTGPDCRTVNPDLEEVCEEYGFSLRTCRETSPCFNSCNNRGKCVSGFCHCHPGFWGMDCSLSRGPDGGVELLAGQGYVPRREGPKIYVYELPPNCTSWFNIKRLDRPLHLLFWQRLMSAGLRTTRGEEADFFFIPINTRALNAASITEWVLPYIRRTWPWWSGDGGHRHLIIHTGDLGVQEYPLTMRRQLNDTFSNLTWLTHWGLHTYHPGPKWHPAHRPGKDIVIPVMITTAGFHLSPLNPSIEQKARKKGADLSRNGTFFFAGRICGDRKPPNPETGECSPRRLDYSAGVRQRVYYHHYNRTGFKVVPGTRTYLEDISSHKFCLAPTGGGHGKRQVLVSLMGCIPVTLTDGVHQPFEPELRWADFSVPVPERDIARLHEVLGAVTEEQVATMQSRLRCAAQHMFYSSSLGAIIGEDGRYDAFETIIEILRMRKQYPDLPPEQYMDVDERFRKFTNCELGGPEPDVLCAQGTERQHPDMPTCTECHRHVSQSRTGSSFFSWAGGMVCCSELEMARCSRVWQ</sequence>
<dbReference type="AlphaFoldDB" id="A0AAD3DHH9"/>
<dbReference type="PROSITE" id="PS50026">
    <property type="entry name" value="EGF_3"/>
    <property type="match status" value="1"/>
</dbReference>
<dbReference type="InterPro" id="IPR009030">
    <property type="entry name" value="Growth_fac_rcpt_cys_sf"/>
</dbReference>
<evidence type="ECO:0000313" key="9">
    <source>
        <dbReference type="Proteomes" id="UP001054857"/>
    </source>
</evidence>
<comment type="caution">
    <text evidence="8">The sequence shown here is derived from an EMBL/GenBank/DDBJ whole genome shotgun (WGS) entry which is preliminary data.</text>
</comment>
<feature type="signal peptide" evidence="6">
    <location>
        <begin position="1"/>
        <end position="20"/>
    </location>
</feature>
<reference evidence="8 9" key="1">
    <citation type="journal article" date="2021" name="Sci. Rep.">
        <title>Genome sequencing of the multicellular alga Astrephomene provides insights into convergent evolution of germ-soma differentiation.</title>
        <authorList>
            <person name="Yamashita S."/>
            <person name="Yamamoto K."/>
            <person name="Matsuzaki R."/>
            <person name="Suzuki S."/>
            <person name="Yamaguchi H."/>
            <person name="Hirooka S."/>
            <person name="Minakuchi Y."/>
            <person name="Miyagishima S."/>
            <person name="Kawachi M."/>
            <person name="Toyoda A."/>
            <person name="Nozaki H."/>
        </authorList>
    </citation>
    <scope>NUCLEOTIDE SEQUENCE [LARGE SCALE GENOMIC DNA]</scope>
    <source>
        <strain evidence="8 9">NIES-4017</strain>
    </source>
</reference>
<dbReference type="GO" id="GO:0016757">
    <property type="term" value="F:glycosyltransferase activity"/>
    <property type="evidence" value="ECO:0007669"/>
    <property type="project" value="InterPro"/>
</dbReference>
<comment type="similarity">
    <text evidence="2">Belongs to the glycosyltransferase 47 family.</text>
</comment>
<feature type="domain" description="EGF-like" evidence="7">
    <location>
        <begin position="60"/>
        <end position="93"/>
    </location>
</feature>
<keyword evidence="3" id="KW-0333">Golgi apparatus</keyword>
<dbReference type="SMART" id="SM00181">
    <property type="entry name" value="EGF"/>
    <property type="match status" value="2"/>
</dbReference>
<comment type="caution">
    <text evidence="5">Lacks conserved residue(s) required for the propagation of feature annotation.</text>
</comment>
<keyword evidence="5" id="KW-0245">EGF-like domain</keyword>
<evidence type="ECO:0000256" key="6">
    <source>
        <dbReference type="SAM" id="SignalP"/>
    </source>
</evidence>
<dbReference type="Pfam" id="PF07974">
    <property type="entry name" value="EGF_2"/>
    <property type="match status" value="1"/>
</dbReference>
<evidence type="ECO:0000256" key="5">
    <source>
        <dbReference type="PROSITE-ProRule" id="PRU00076"/>
    </source>
</evidence>
<evidence type="ECO:0000256" key="3">
    <source>
        <dbReference type="ARBA" id="ARBA00023034"/>
    </source>
</evidence>
<comment type="subcellular location">
    <subcellularLocation>
        <location evidence="1">Golgi apparatus membrane</location>
        <topology evidence="1">Single-pass type II membrane protein</topology>
    </subcellularLocation>
</comment>
<keyword evidence="6" id="KW-0732">Signal</keyword>
<dbReference type="InterPro" id="IPR040911">
    <property type="entry name" value="Exostosin_GT47"/>
</dbReference>
<dbReference type="EMBL" id="BMAR01000001">
    <property type="protein sequence ID" value="GFR41319.1"/>
    <property type="molecule type" value="Genomic_DNA"/>
</dbReference>
<keyword evidence="4 5" id="KW-1015">Disulfide bond</keyword>
<evidence type="ECO:0000313" key="8">
    <source>
        <dbReference type="EMBL" id="GFR41319.1"/>
    </source>
</evidence>
<name>A0AAD3DHH9_9CHLO</name>
<dbReference type="PROSITE" id="PS01186">
    <property type="entry name" value="EGF_2"/>
    <property type="match status" value="1"/>
</dbReference>
<evidence type="ECO:0000256" key="1">
    <source>
        <dbReference type="ARBA" id="ARBA00004323"/>
    </source>
</evidence>
<dbReference type="Proteomes" id="UP001054857">
    <property type="component" value="Unassembled WGS sequence"/>
</dbReference>
<keyword evidence="9" id="KW-1185">Reference proteome</keyword>
<dbReference type="GO" id="GO:0000139">
    <property type="term" value="C:Golgi membrane"/>
    <property type="evidence" value="ECO:0007669"/>
    <property type="project" value="UniProtKB-SubCell"/>
</dbReference>
<dbReference type="Gene3D" id="2.10.25.10">
    <property type="entry name" value="Laminin"/>
    <property type="match status" value="1"/>
</dbReference>
<dbReference type="InterPro" id="IPR004263">
    <property type="entry name" value="Exostosin"/>
</dbReference>
<feature type="disulfide bond" evidence="5">
    <location>
        <begin position="64"/>
        <end position="74"/>
    </location>
</feature>
<feature type="chain" id="PRO_5041941667" description="EGF-like domain-containing protein" evidence="6">
    <location>
        <begin position="21"/>
        <end position="608"/>
    </location>
</feature>
<dbReference type="FunFam" id="2.10.25.10:FF:000026">
    <property type="entry name" value="Teneurin transmembrane protein 2"/>
    <property type="match status" value="1"/>
</dbReference>
<dbReference type="PANTHER" id="PTHR11062:SF376">
    <property type="entry name" value="EXOSTOSIN FAMILY PROTEIN"/>
    <property type="match status" value="1"/>
</dbReference>
<protein>
    <recommendedName>
        <fullName evidence="7">EGF-like domain-containing protein</fullName>
    </recommendedName>
</protein>
<evidence type="ECO:0000256" key="2">
    <source>
        <dbReference type="ARBA" id="ARBA00010271"/>
    </source>
</evidence>
<feature type="disulfide bond" evidence="5">
    <location>
        <begin position="83"/>
        <end position="92"/>
    </location>
</feature>
<dbReference type="PROSITE" id="PS00022">
    <property type="entry name" value="EGF_1"/>
    <property type="match status" value="2"/>
</dbReference>
<dbReference type="PANTHER" id="PTHR11062">
    <property type="entry name" value="EXOSTOSIN HEPARAN SULFATE GLYCOSYLTRANSFERASE -RELATED"/>
    <property type="match status" value="1"/>
</dbReference>
<evidence type="ECO:0000256" key="4">
    <source>
        <dbReference type="ARBA" id="ARBA00023157"/>
    </source>
</evidence>
<proteinExistence type="inferred from homology"/>
<dbReference type="SUPFAM" id="SSF57184">
    <property type="entry name" value="Growth factor receptor domain"/>
    <property type="match status" value="1"/>
</dbReference>
<dbReference type="InterPro" id="IPR000742">
    <property type="entry name" value="EGF"/>
</dbReference>